<dbReference type="InterPro" id="IPR009695">
    <property type="entry name" value="Diacylglyc_glucosyltr_N"/>
</dbReference>
<organism evidence="7 8">
    <name type="scientific">Clostridium acidisoli DSM 12555</name>
    <dbReference type="NCBI Taxonomy" id="1121291"/>
    <lineage>
        <taxon>Bacteria</taxon>
        <taxon>Bacillati</taxon>
        <taxon>Bacillota</taxon>
        <taxon>Clostridia</taxon>
        <taxon>Eubacteriales</taxon>
        <taxon>Clostridiaceae</taxon>
        <taxon>Clostridium</taxon>
    </lineage>
</organism>
<evidence type="ECO:0000256" key="4">
    <source>
        <dbReference type="ARBA" id="ARBA00022679"/>
    </source>
</evidence>
<dbReference type="GO" id="GO:0016020">
    <property type="term" value="C:membrane"/>
    <property type="evidence" value="ECO:0007669"/>
    <property type="project" value="UniProtKB-SubCell"/>
</dbReference>
<proteinExistence type="inferred from homology"/>
<evidence type="ECO:0000313" key="8">
    <source>
        <dbReference type="Proteomes" id="UP000192468"/>
    </source>
</evidence>
<dbReference type="Pfam" id="PF04101">
    <property type="entry name" value="Glyco_tran_28_C"/>
    <property type="match status" value="1"/>
</dbReference>
<evidence type="ECO:0000256" key="3">
    <source>
        <dbReference type="ARBA" id="ARBA00022676"/>
    </source>
</evidence>
<feature type="domain" description="Glycosyl transferase family 28 C-terminal" evidence="5">
    <location>
        <begin position="204"/>
        <end position="352"/>
    </location>
</feature>
<evidence type="ECO:0000313" key="7">
    <source>
        <dbReference type="EMBL" id="SMC29066.1"/>
    </source>
</evidence>
<dbReference type="AlphaFoldDB" id="A0A1W1XYS3"/>
<dbReference type="Gene3D" id="3.40.50.2000">
    <property type="entry name" value="Glycogen Phosphorylase B"/>
    <property type="match status" value="1"/>
</dbReference>
<dbReference type="Proteomes" id="UP000192468">
    <property type="component" value="Unassembled WGS sequence"/>
</dbReference>
<dbReference type="GO" id="GO:0009247">
    <property type="term" value="P:glycolipid biosynthetic process"/>
    <property type="evidence" value="ECO:0007669"/>
    <property type="project" value="InterPro"/>
</dbReference>
<dbReference type="EMBL" id="FWXH01000035">
    <property type="protein sequence ID" value="SMC29066.1"/>
    <property type="molecule type" value="Genomic_DNA"/>
</dbReference>
<keyword evidence="3" id="KW-0328">Glycosyltransferase</keyword>
<feature type="domain" description="Diacylglycerol glucosyltransferase N-terminal" evidence="6">
    <location>
        <begin position="14"/>
        <end position="179"/>
    </location>
</feature>
<evidence type="ECO:0000259" key="5">
    <source>
        <dbReference type="Pfam" id="PF04101"/>
    </source>
</evidence>
<dbReference type="Pfam" id="PF06925">
    <property type="entry name" value="MGDG_synth"/>
    <property type="match status" value="1"/>
</dbReference>
<evidence type="ECO:0000259" key="6">
    <source>
        <dbReference type="Pfam" id="PF06925"/>
    </source>
</evidence>
<keyword evidence="4 7" id="KW-0808">Transferase</keyword>
<dbReference type="GO" id="GO:0016758">
    <property type="term" value="F:hexosyltransferase activity"/>
    <property type="evidence" value="ECO:0007669"/>
    <property type="project" value="InterPro"/>
</dbReference>
<gene>
    <name evidence="7" type="ORF">SAMN02745134_03772</name>
</gene>
<accession>A0A1W1XYS3</accession>
<reference evidence="7 8" key="1">
    <citation type="submission" date="2017-04" db="EMBL/GenBank/DDBJ databases">
        <authorList>
            <person name="Afonso C.L."/>
            <person name="Miller P.J."/>
            <person name="Scott M.A."/>
            <person name="Spackman E."/>
            <person name="Goraichik I."/>
            <person name="Dimitrov K.M."/>
            <person name="Suarez D.L."/>
            <person name="Swayne D.E."/>
        </authorList>
    </citation>
    <scope>NUCLEOTIDE SEQUENCE [LARGE SCALE GENOMIC DNA]</scope>
    <source>
        <strain evidence="7 8">DSM 12555</strain>
    </source>
</reference>
<dbReference type="RefSeq" id="WP_084117746.1">
    <property type="nucleotide sequence ID" value="NZ_FWXH01000035.1"/>
</dbReference>
<dbReference type="STRING" id="1121291.SAMN02745134_03772"/>
<evidence type="ECO:0000256" key="1">
    <source>
        <dbReference type="ARBA" id="ARBA00004370"/>
    </source>
</evidence>
<keyword evidence="8" id="KW-1185">Reference proteome</keyword>
<comment type="subcellular location">
    <subcellularLocation>
        <location evidence="1">Membrane</location>
    </subcellularLocation>
</comment>
<dbReference type="InterPro" id="IPR007235">
    <property type="entry name" value="Glyco_trans_28_C"/>
</dbReference>
<comment type="similarity">
    <text evidence="2">Belongs to the glycosyltransferase 28 family.</text>
</comment>
<dbReference type="PANTHER" id="PTHR43025">
    <property type="entry name" value="MONOGALACTOSYLDIACYLGLYCEROL SYNTHASE"/>
    <property type="match status" value="1"/>
</dbReference>
<protein>
    <submittedName>
        <fullName evidence="7">Processive 1,2-diacylglycerol beta-glucosyltransferase</fullName>
    </submittedName>
</protein>
<dbReference type="InterPro" id="IPR050519">
    <property type="entry name" value="Glycosyltransf_28_UgtP"/>
</dbReference>
<dbReference type="SUPFAM" id="SSF53756">
    <property type="entry name" value="UDP-Glycosyltransferase/glycogen phosphorylase"/>
    <property type="match status" value="1"/>
</dbReference>
<name>A0A1W1XYS3_9CLOT</name>
<evidence type="ECO:0000256" key="2">
    <source>
        <dbReference type="ARBA" id="ARBA00006962"/>
    </source>
</evidence>
<dbReference type="OrthoDB" id="9815663at2"/>
<dbReference type="PANTHER" id="PTHR43025:SF3">
    <property type="entry name" value="MONOGALACTOSYLDIACYLGLYCEROL SYNTHASE 1, CHLOROPLASTIC"/>
    <property type="match status" value="1"/>
</dbReference>
<sequence>MRALILSVSAGGGHIHASLALKNYILKFEPNSDIEILDTIKYINPFLNTLLIGGYLKTIKITPSLFGKLYKSTEKDDGITSVTNKLNEIMSYKLLPTIQEYKPDIIICTHPFPTEMVSILKQENKFDIPMICILTDYAPHNSWIHPNVDSYVVSNSDMKEEMVLRGVNRESIFDFGIPVSSEFFKKYDKNEVLSEIGLNPDKKTILIMGGSLGIGKIASVYSQISKLTLDIQIIVIAGNNKKLYTELMNLKQNSNVPTSILGFTENVNKYMQCSDLLLTKPGGLTITEAFISNVPLALFSPIPGQEKKNEEFLLKHNLAITLGDGTDCKNIIENLILSPSKLQDMKNKSKKFSKPSSCRDIFNLINNLIRKREIAVMKDEKE</sequence>